<reference evidence="2" key="1">
    <citation type="journal article" date="2021" name="PeerJ">
        <title>Extensive microbial diversity within the chicken gut microbiome revealed by metagenomics and culture.</title>
        <authorList>
            <person name="Gilroy R."/>
            <person name="Ravi A."/>
            <person name="Getino M."/>
            <person name="Pursley I."/>
            <person name="Horton D.L."/>
            <person name="Alikhan N.F."/>
            <person name="Baker D."/>
            <person name="Gharbi K."/>
            <person name="Hall N."/>
            <person name="Watson M."/>
            <person name="Adriaenssens E.M."/>
            <person name="Foster-Nyarko E."/>
            <person name="Jarju S."/>
            <person name="Secka A."/>
            <person name="Antonio M."/>
            <person name="Oren A."/>
            <person name="Chaudhuri R.R."/>
            <person name="La Ragione R."/>
            <person name="Hildebrand F."/>
            <person name="Pallen M.J."/>
        </authorList>
    </citation>
    <scope>NUCLEOTIDE SEQUENCE</scope>
    <source>
        <strain evidence="2">ChiBcec8-14828</strain>
    </source>
</reference>
<accession>A0A9D2M167</accession>
<feature type="transmembrane region" description="Helical" evidence="1">
    <location>
        <begin position="220"/>
        <end position="242"/>
    </location>
</feature>
<keyword evidence="1" id="KW-0812">Transmembrane</keyword>
<evidence type="ECO:0000256" key="1">
    <source>
        <dbReference type="SAM" id="Phobius"/>
    </source>
</evidence>
<sequence>MMNYLSADLRRILHKQSFLGSVGAFAVLFAVLVFIYFNPSFTAEMYVAKVTSFLSFFPLIIGVFVFMSVYADDFKCRSMQVAIGYGMPRSRIILAKLLESATLLLGIAVIMGILVLCTPVALGLAPNTQQLMSLALTVIAEMLRALGYLALSTIPVFFSQDAVAGIIADVLLSSKTVYIVMSMVLGQEFLVDTIGDLTQYLYTTQLYAVKANLMDGNPCIIPFVTALLIYIFLPTIIAIIGFRKKELEF</sequence>
<dbReference type="EMBL" id="DWYA01000012">
    <property type="protein sequence ID" value="HJB38980.1"/>
    <property type="molecule type" value="Genomic_DNA"/>
</dbReference>
<keyword evidence="1" id="KW-1133">Transmembrane helix</keyword>
<comment type="caution">
    <text evidence="2">The sequence shown here is derived from an EMBL/GenBank/DDBJ whole genome shotgun (WGS) entry which is preliminary data.</text>
</comment>
<dbReference type="AlphaFoldDB" id="A0A9D2M167"/>
<organism evidence="2 3">
    <name type="scientific">Candidatus Ruthenibacterium avium</name>
    <dbReference type="NCBI Taxonomy" id="2838751"/>
    <lineage>
        <taxon>Bacteria</taxon>
        <taxon>Bacillati</taxon>
        <taxon>Bacillota</taxon>
        <taxon>Clostridia</taxon>
        <taxon>Eubacteriales</taxon>
        <taxon>Oscillospiraceae</taxon>
        <taxon>Ruthenibacterium</taxon>
    </lineage>
</organism>
<keyword evidence="1" id="KW-0472">Membrane</keyword>
<feature type="transmembrane region" description="Helical" evidence="1">
    <location>
        <begin position="163"/>
        <end position="185"/>
    </location>
</feature>
<protein>
    <submittedName>
        <fullName evidence="2">Uncharacterized protein</fullName>
    </submittedName>
</protein>
<name>A0A9D2M167_9FIRM</name>
<proteinExistence type="predicted"/>
<evidence type="ECO:0000313" key="3">
    <source>
        <dbReference type="Proteomes" id="UP000824209"/>
    </source>
</evidence>
<feature type="transmembrane region" description="Helical" evidence="1">
    <location>
        <begin position="18"/>
        <end position="38"/>
    </location>
</feature>
<evidence type="ECO:0000313" key="2">
    <source>
        <dbReference type="EMBL" id="HJB38980.1"/>
    </source>
</evidence>
<feature type="transmembrane region" description="Helical" evidence="1">
    <location>
        <begin position="131"/>
        <end position="151"/>
    </location>
</feature>
<reference evidence="2" key="2">
    <citation type="submission" date="2021-04" db="EMBL/GenBank/DDBJ databases">
        <authorList>
            <person name="Gilroy R."/>
        </authorList>
    </citation>
    <scope>NUCLEOTIDE SEQUENCE</scope>
    <source>
        <strain evidence="2">ChiBcec8-14828</strain>
    </source>
</reference>
<gene>
    <name evidence="2" type="ORF">H9943_01135</name>
</gene>
<feature type="transmembrane region" description="Helical" evidence="1">
    <location>
        <begin position="50"/>
        <end position="71"/>
    </location>
</feature>
<dbReference type="Proteomes" id="UP000824209">
    <property type="component" value="Unassembled WGS sequence"/>
</dbReference>
<feature type="transmembrane region" description="Helical" evidence="1">
    <location>
        <begin position="92"/>
        <end position="125"/>
    </location>
</feature>